<reference evidence="3" key="1">
    <citation type="journal article" date="2019" name="Int. J. Syst. Evol. Microbiol.">
        <title>The Global Catalogue of Microorganisms (GCM) 10K type strain sequencing project: providing services to taxonomists for standard genome sequencing and annotation.</title>
        <authorList>
            <consortium name="The Broad Institute Genomics Platform"/>
            <consortium name="The Broad Institute Genome Sequencing Center for Infectious Disease"/>
            <person name="Wu L."/>
            <person name="Ma J."/>
        </authorList>
    </citation>
    <scope>NUCLEOTIDE SEQUENCE [LARGE SCALE GENOMIC DNA]</scope>
    <source>
        <strain evidence="3">NBRC 101365</strain>
    </source>
</reference>
<dbReference type="RefSeq" id="WP_284315128.1">
    <property type="nucleotide sequence ID" value="NZ_BSPC01000058.1"/>
</dbReference>
<keyword evidence="3" id="KW-1185">Reference proteome</keyword>
<evidence type="ECO:0000313" key="3">
    <source>
        <dbReference type="Proteomes" id="UP001156882"/>
    </source>
</evidence>
<feature type="transmembrane region" description="Helical" evidence="1">
    <location>
        <begin position="48"/>
        <end position="67"/>
    </location>
</feature>
<protein>
    <recommendedName>
        <fullName evidence="4">DUF1206 domain-containing protein</fullName>
    </recommendedName>
</protein>
<dbReference type="Proteomes" id="UP001156882">
    <property type="component" value="Unassembled WGS sequence"/>
</dbReference>
<organism evidence="2 3">
    <name type="scientific">Labrys miyagiensis</name>
    <dbReference type="NCBI Taxonomy" id="346912"/>
    <lineage>
        <taxon>Bacteria</taxon>
        <taxon>Pseudomonadati</taxon>
        <taxon>Pseudomonadota</taxon>
        <taxon>Alphaproteobacteria</taxon>
        <taxon>Hyphomicrobiales</taxon>
        <taxon>Xanthobacteraceae</taxon>
        <taxon>Labrys</taxon>
    </lineage>
</organism>
<gene>
    <name evidence="2" type="ORF">GCM10007874_51730</name>
</gene>
<accession>A0ABQ6CP95</accession>
<comment type="caution">
    <text evidence="2">The sequence shown here is derived from an EMBL/GenBank/DDBJ whole genome shotgun (WGS) entry which is preliminary data.</text>
</comment>
<keyword evidence="1" id="KW-0812">Transmembrane</keyword>
<proteinExistence type="predicted"/>
<keyword evidence="1" id="KW-1133">Transmembrane helix</keyword>
<sequence length="70" mass="7868">MFRSRWILLTLFAVIAVAAIYVGTNPEMASRYAAAQRDAALSADSKEIITLLIGLAIAAYFGWFFFIRRH</sequence>
<dbReference type="EMBL" id="BSPC01000058">
    <property type="protein sequence ID" value="GLS22156.1"/>
    <property type="molecule type" value="Genomic_DNA"/>
</dbReference>
<keyword evidence="1" id="KW-0472">Membrane</keyword>
<name>A0ABQ6CP95_9HYPH</name>
<evidence type="ECO:0000256" key="1">
    <source>
        <dbReference type="SAM" id="Phobius"/>
    </source>
</evidence>
<evidence type="ECO:0000313" key="2">
    <source>
        <dbReference type="EMBL" id="GLS22156.1"/>
    </source>
</evidence>
<evidence type="ECO:0008006" key="4">
    <source>
        <dbReference type="Google" id="ProtNLM"/>
    </source>
</evidence>